<reference evidence="3" key="2">
    <citation type="submission" date="2015-01" db="EMBL/GenBank/DDBJ databases">
        <title>Evolutionary Origins and Diversification of the Mycorrhizal Mutualists.</title>
        <authorList>
            <consortium name="DOE Joint Genome Institute"/>
            <consortium name="Mycorrhizal Genomics Consortium"/>
            <person name="Kohler A."/>
            <person name="Kuo A."/>
            <person name="Nagy L.G."/>
            <person name="Floudas D."/>
            <person name="Copeland A."/>
            <person name="Barry K.W."/>
            <person name="Cichocki N."/>
            <person name="Veneault-Fourrey C."/>
            <person name="LaButti K."/>
            <person name="Lindquist E.A."/>
            <person name="Lipzen A."/>
            <person name="Lundell T."/>
            <person name="Morin E."/>
            <person name="Murat C."/>
            <person name="Riley R."/>
            <person name="Ohm R."/>
            <person name="Sun H."/>
            <person name="Tunlid A."/>
            <person name="Henrissat B."/>
            <person name="Grigoriev I.V."/>
            <person name="Hibbett D.S."/>
            <person name="Martin F."/>
        </authorList>
    </citation>
    <scope>NUCLEOTIDE SEQUENCE [LARGE SCALE GENOMIC DNA]</scope>
    <source>
        <strain evidence="3">LaAM-08-1</strain>
    </source>
</reference>
<reference evidence="2 3" key="1">
    <citation type="submission" date="2014-04" db="EMBL/GenBank/DDBJ databases">
        <authorList>
            <consortium name="DOE Joint Genome Institute"/>
            <person name="Kuo A."/>
            <person name="Kohler A."/>
            <person name="Nagy L.G."/>
            <person name="Floudas D."/>
            <person name="Copeland A."/>
            <person name="Barry K.W."/>
            <person name="Cichocki N."/>
            <person name="Veneault-Fourrey C."/>
            <person name="LaButti K."/>
            <person name="Lindquist E.A."/>
            <person name="Lipzen A."/>
            <person name="Lundell T."/>
            <person name="Morin E."/>
            <person name="Murat C."/>
            <person name="Sun H."/>
            <person name="Tunlid A."/>
            <person name="Henrissat B."/>
            <person name="Grigoriev I.V."/>
            <person name="Hibbett D.S."/>
            <person name="Martin F."/>
            <person name="Nordberg H.P."/>
            <person name="Cantor M.N."/>
            <person name="Hua S.X."/>
        </authorList>
    </citation>
    <scope>NUCLEOTIDE SEQUENCE [LARGE SCALE GENOMIC DNA]</scope>
    <source>
        <strain evidence="2 3">LaAM-08-1</strain>
    </source>
</reference>
<dbReference type="Proteomes" id="UP000054477">
    <property type="component" value="Unassembled WGS sequence"/>
</dbReference>
<feature type="compositionally biased region" description="Basic and acidic residues" evidence="1">
    <location>
        <begin position="404"/>
        <end position="414"/>
    </location>
</feature>
<evidence type="ECO:0000256" key="1">
    <source>
        <dbReference type="SAM" id="MobiDB-lite"/>
    </source>
</evidence>
<evidence type="ECO:0000313" key="2">
    <source>
        <dbReference type="EMBL" id="KIJ95668.1"/>
    </source>
</evidence>
<sequence length="414" mass="45362">MPAKPKTATPAESRKCQASKADEQPVNQNRHGAQKDNEDEDDNEEAAAANEWANLEDQATKTKGKGGRGGNRGRAAPKYVSPSSMVSMMIAIDWGRSPPHIHLHSPLPQEDTCWKADKTDDGRLANETNKEVTHDTNANEQNDDPEKEGDTKQAESDEDEETTPRRTTSGTETPTPTEGDTKQAETDEDEELNNDDQHAEQDNQQDNAEVNDQQDRNPDPNLNTGLATRQCALHTTATKTTTTTRPQATLTNPGTNIAMRHHATPTSVKGTIPGKGNANTKTTAADVACQWSIRACHVNGELPTNNDADDNDNNGAAKKGNAGGTRKKGNGGSAYKRDRRPHNDGQHHHHAATTRPHHPPPTNDHPPPKNDHPPPTNNDRPVPTNNNPARTNWNRHPRATTPRCDYDHYHRPIP</sequence>
<keyword evidence="3" id="KW-1185">Reference proteome</keyword>
<feature type="region of interest" description="Disordered" evidence="1">
    <location>
        <begin position="96"/>
        <end position="274"/>
    </location>
</feature>
<feature type="region of interest" description="Disordered" evidence="1">
    <location>
        <begin position="1"/>
        <end position="82"/>
    </location>
</feature>
<feature type="compositionally biased region" description="Basic and acidic residues" evidence="1">
    <location>
        <begin position="112"/>
        <end position="134"/>
    </location>
</feature>
<dbReference type="HOGENOM" id="CLU_664048_0_0_1"/>
<gene>
    <name evidence="2" type="ORF">K443DRAFT_11218</name>
</gene>
<feature type="compositionally biased region" description="Low complexity" evidence="1">
    <location>
        <begin position="97"/>
        <end position="108"/>
    </location>
</feature>
<feature type="compositionally biased region" description="Low complexity" evidence="1">
    <location>
        <begin position="235"/>
        <end position="251"/>
    </location>
</feature>
<feature type="compositionally biased region" description="Polar residues" evidence="1">
    <location>
        <begin position="202"/>
        <end position="211"/>
    </location>
</feature>
<accession>A0A0C9X327</accession>
<feature type="region of interest" description="Disordered" evidence="1">
    <location>
        <begin position="301"/>
        <end position="414"/>
    </location>
</feature>
<dbReference type="STRING" id="1095629.A0A0C9X327"/>
<dbReference type="AlphaFoldDB" id="A0A0C9X327"/>
<name>A0A0C9X327_9AGAR</name>
<dbReference type="EMBL" id="KN838747">
    <property type="protein sequence ID" value="KIJ95668.1"/>
    <property type="molecule type" value="Genomic_DNA"/>
</dbReference>
<feature type="compositionally biased region" description="Basic and acidic residues" evidence="1">
    <location>
        <begin position="12"/>
        <end position="23"/>
    </location>
</feature>
<feature type="compositionally biased region" description="Low complexity" evidence="1">
    <location>
        <begin position="165"/>
        <end position="178"/>
    </location>
</feature>
<evidence type="ECO:0000313" key="3">
    <source>
        <dbReference type="Proteomes" id="UP000054477"/>
    </source>
</evidence>
<feature type="compositionally biased region" description="Low complexity" evidence="1">
    <location>
        <begin position="46"/>
        <end position="57"/>
    </location>
</feature>
<proteinExistence type="predicted"/>
<feature type="compositionally biased region" description="Polar residues" evidence="1">
    <location>
        <begin position="383"/>
        <end position="392"/>
    </location>
</feature>
<feature type="compositionally biased region" description="Basic residues" evidence="1">
    <location>
        <begin position="347"/>
        <end position="358"/>
    </location>
</feature>
<protein>
    <submittedName>
        <fullName evidence="2">Uncharacterized protein</fullName>
    </submittedName>
</protein>
<organism evidence="2 3">
    <name type="scientific">Laccaria amethystina LaAM-08-1</name>
    <dbReference type="NCBI Taxonomy" id="1095629"/>
    <lineage>
        <taxon>Eukaryota</taxon>
        <taxon>Fungi</taxon>
        <taxon>Dikarya</taxon>
        <taxon>Basidiomycota</taxon>
        <taxon>Agaricomycotina</taxon>
        <taxon>Agaricomycetes</taxon>
        <taxon>Agaricomycetidae</taxon>
        <taxon>Agaricales</taxon>
        <taxon>Agaricineae</taxon>
        <taxon>Hydnangiaceae</taxon>
        <taxon>Laccaria</taxon>
    </lineage>
</organism>